<dbReference type="Proteomes" id="UP001216907">
    <property type="component" value="Unassembled WGS sequence"/>
</dbReference>
<feature type="region of interest" description="Disordered" evidence="1">
    <location>
        <begin position="77"/>
        <end position="97"/>
    </location>
</feature>
<gene>
    <name evidence="2" type="ORF">PZE19_27825</name>
</gene>
<evidence type="ECO:0000313" key="2">
    <source>
        <dbReference type="EMBL" id="MDG3007590.1"/>
    </source>
</evidence>
<dbReference type="Gene3D" id="1.25.40.10">
    <property type="entry name" value="Tetratricopeptide repeat domain"/>
    <property type="match status" value="1"/>
</dbReference>
<accession>A0ABT6FJ30</accession>
<name>A0ABT6FJ30_9BACT</name>
<evidence type="ECO:0000256" key="1">
    <source>
        <dbReference type="SAM" id="MobiDB-lite"/>
    </source>
</evidence>
<comment type="caution">
    <text evidence="2">The sequence shown here is derived from an EMBL/GenBank/DDBJ whole genome shotgun (WGS) entry which is preliminary data.</text>
</comment>
<protein>
    <recommendedName>
        <fullName evidence="4">Tetratricopeptide repeat protein</fullName>
    </recommendedName>
</protein>
<reference evidence="2 3" key="1">
    <citation type="submission" date="2023-03" db="EMBL/GenBank/DDBJ databases">
        <title>Paludisphaera mucosa sp. nov. a novel planctomycete from northern fen.</title>
        <authorList>
            <person name="Ivanova A."/>
        </authorList>
    </citation>
    <scope>NUCLEOTIDE SEQUENCE [LARGE SCALE GENOMIC DNA]</scope>
    <source>
        <strain evidence="2 3">Pla2</strain>
    </source>
</reference>
<dbReference type="EMBL" id="JARRAG010000002">
    <property type="protein sequence ID" value="MDG3007590.1"/>
    <property type="molecule type" value="Genomic_DNA"/>
</dbReference>
<dbReference type="InterPro" id="IPR011990">
    <property type="entry name" value="TPR-like_helical_dom_sf"/>
</dbReference>
<feature type="compositionally biased region" description="Low complexity" evidence="1">
    <location>
        <begin position="85"/>
        <end position="96"/>
    </location>
</feature>
<evidence type="ECO:0000313" key="3">
    <source>
        <dbReference type="Proteomes" id="UP001216907"/>
    </source>
</evidence>
<proteinExistence type="predicted"/>
<dbReference type="SUPFAM" id="SSF48452">
    <property type="entry name" value="TPR-like"/>
    <property type="match status" value="1"/>
</dbReference>
<feature type="compositionally biased region" description="Pro residues" evidence="1">
    <location>
        <begin position="1"/>
        <end position="15"/>
    </location>
</feature>
<feature type="region of interest" description="Disordered" evidence="1">
    <location>
        <begin position="1"/>
        <end position="47"/>
    </location>
</feature>
<evidence type="ECO:0008006" key="4">
    <source>
        <dbReference type="Google" id="ProtNLM"/>
    </source>
</evidence>
<organism evidence="2 3">
    <name type="scientific">Paludisphaera mucosa</name>
    <dbReference type="NCBI Taxonomy" id="3030827"/>
    <lineage>
        <taxon>Bacteria</taxon>
        <taxon>Pseudomonadati</taxon>
        <taxon>Planctomycetota</taxon>
        <taxon>Planctomycetia</taxon>
        <taxon>Isosphaerales</taxon>
        <taxon>Isosphaeraceae</taxon>
        <taxon>Paludisphaera</taxon>
    </lineage>
</organism>
<sequence length="672" mass="71410">MPRPAATPTPQPRPARPAEPRRTTPAAPESWANPLPDVAPRPLAPTPAASFLDVDRLARLESLDVADLDRDFAAAEAAGSIATRPEPVAPEVPAVEDGAEVAIRRRLPRRLCFRRSAGESAGAFATDAAVLLVDAEPEVARAIEPVEAEIPAAAPSTLEAGPTAEEPFESPPSIAPTFQPEPEPTWTYSPVVESMATTGHARRFVADTSGVGYGYVSSEARPVVEPEPRPRRAVEIEEDEAETFDPTRSRRSRADEAWVLPSVQDVLNAGLRARDAAAAIPRPAARAARASIAAPTVAREPAHWTPPAWLATPPAMALTLAVGGVLAFCSWRQATVSHEASTAIETSAAVRRGLAKDRPLAKSIVPPSPSWWGAAPAHLAQWGVYLDGTRVEHGWDATPAGMLEAAAAVGPLDSLARFALARKAGDPTPGGPTAAGLSRDAVSLAWTGRTLHRSGKNAQAMRAYRRALEIAAKADPTPSGALTFSDDPNVPRYLLPGEGLAAAVVRELAADASWAYQDWAEAVPESGVSALAAARVLRKQGRPEADAILKRILERSEADARARAGGPDEPADDPDGEALALAVAAEALALQADWKDAERRYRAAIDRMPDPRIRRSWWFNIADVALHLNDDDHRRAALDEALAVADSDDVSRRAMDLQRGPTIPGTNRLKAN</sequence>
<dbReference type="RefSeq" id="WP_277863865.1">
    <property type="nucleotide sequence ID" value="NZ_JARRAG010000002.1"/>
</dbReference>
<keyword evidence="3" id="KW-1185">Reference proteome</keyword>